<feature type="region of interest" description="Disordered" evidence="4">
    <location>
        <begin position="1"/>
        <end position="23"/>
    </location>
</feature>
<evidence type="ECO:0000256" key="4">
    <source>
        <dbReference type="SAM" id="MobiDB-lite"/>
    </source>
</evidence>
<dbReference type="PRINTS" id="PR01490">
    <property type="entry name" value="RTXTOXIND"/>
</dbReference>
<dbReference type="PANTHER" id="PTHR32347:SF23">
    <property type="entry name" value="BLL5650 PROTEIN"/>
    <property type="match status" value="1"/>
</dbReference>
<dbReference type="SUPFAM" id="SSF111369">
    <property type="entry name" value="HlyD-like secretion proteins"/>
    <property type="match status" value="1"/>
</dbReference>
<dbReference type="AlphaFoldDB" id="I4CJP6"/>
<dbReference type="InterPro" id="IPR058624">
    <property type="entry name" value="MdtA-like_HH"/>
</dbReference>
<organism evidence="7">
    <name type="scientific">Nostoc sp. 'Peltigera membranacea cyanobiont'</name>
    <dbReference type="NCBI Taxonomy" id="414689"/>
    <lineage>
        <taxon>Bacteria</taxon>
        <taxon>Bacillati</taxon>
        <taxon>Cyanobacteriota</taxon>
        <taxon>Cyanophyceae</taxon>
        <taxon>Nostocales</taxon>
        <taxon>Nostocaceae</taxon>
        <taxon>Nostoc</taxon>
        <taxon>Nostoc cyanobionts</taxon>
    </lineage>
</organism>
<evidence type="ECO:0000256" key="2">
    <source>
        <dbReference type="ARBA" id="ARBA00023054"/>
    </source>
</evidence>
<dbReference type="Gene3D" id="2.40.30.170">
    <property type="match status" value="1"/>
</dbReference>
<feature type="compositionally biased region" description="Basic and acidic residues" evidence="4">
    <location>
        <begin position="10"/>
        <end position="23"/>
    </location>
</feature>
<keyword evidence="5" id="KW-0472">Membrane</keyword>
<keyword evidence="5" id="KW-0812">Transmembrane</keyword>
<dbReference type="InterPro" id="IPR050465">
    <property type="entry name" value="UPF0194_transport"/>
</dbReference>
<dbReference type="GO" id="GO:0030313">
    <property type="term" value="C:cell envelope"/>
    <property type="evidence" value="ECO:0007669"/>
    <property type="project" value="UniProtKB-SubCell"/>
</dbReference>
<feature type="coiled-coil region" evidence="3">
    <location>
        <begin position="113"/>
        <end position="200"/>
    </location>
</feature>
<dbReference type="Gene3D" id="1.10.287.470">
    <property type="entry name" value="Helix hairpin bin"/>
    <property type="match status" value="1"/>
</dbReference>
<accession>I4CJP6</accession>
<dbReference type="PANTHER" id="PTHR32347">
    <property type="entry name" value="EFFLUX SYSTEM COMPONENT YKNX-RELATED"/>
    <property type="match status" value="1"/>
</dbReference>
<reference evidence="7" key="1">
    <citation type="journal article" date="2013" name="Proc. Natl. Acad. Sci. U.S.A.">
        <title>Metagenomic natural product discovery in lichen provides evidence for a family of biosynthetic pathways in diverse symbioses.</title>
        <authorList>
            <person name="Kampa A."/>
            <person name="Gagunashvili A.N."/>
            <person name="Gulder T.A."/>
            <person name="Morinaka B.I."/>
            <person name="Daolio C."/>
            <person name="Godejohann M."/>
            <person name="Miao V.P."/>
            <person name="Piel J."/>
            <person name="Andresson O.S."/>
        </authorList>
    </citation>
    <scope>NUCLEOTIDE SEQUENCE</scope>
</reference>
<comment type="subcellular location">
    <subcellularLocation>
        <location evidence="1">Cell envelope</location>
    </subcellularLocation>
</comment>
<sequence>MTKSISTKFTENEDRAQEPFSKQEHRQKPIRLILALGLILAGGIVYIIWHNQPQQTANILKLSGRIDGYETEIGVKRSGRIESISVREGVAVKKGQQLIKLDDNDDQLLKDQLLSAEAKIASAQSDVEQARSNVEQIIGEVEEIKNRIAEAQLNLQQSFGDAQGKIEQARSNVAAARSQQAQAQAQVTQAEAELRLAQVNRDRYAQLVNDGAINRQQFDQAQTTLDTAIATLAAYQATVHATREQLNATLGSFTQAKTTGLNPSIRNSQLAALYSRKKQSYAQIKSAQAQVKSAQAKVRDALATRQQIYTQIKDSQKDLNLISPLDGVVIARSAEPGAVVNNQTKILTIVDPKALYLRGFVPEGDIGKVRVGQQTKIFLDSAPKKPLEGKVISIDPQASFTPENIYFQKDRVRQVVGVRISIENPGGCFQPEQPYTDSDLPCAKIGMPGDAEIKLRK</sequence>
<dbReference type="Gene3D" id="2.40.50.100">
    <property type="match status" value="2"/>
</dbReference>
<feature type="transmembrane region" description="Helical" evidence="5">
    <location>
        <begin position="30"/>
        <end position="49"/>
    </location>
</feature>
<keyword evidence="5" id="KW-1133">Transmembrane helix</keyword>
<evidence type="ECO:0000313" key="7">
    <source>
        <dbReference type="EMBL" id="AFM29845.1"/>
    </source>
</evidence>
<evidence type="ECO:0000259" key="6">
    <source>
        <dbReference type="Pfam" id="PF25876"/>
    </source>
</evidence>
<proteinExistence type="predicted"/>
<feature type="coiled-coil region" evidence="3">
    <location>
        <begin position="277"/>
        <end position="304"/>
    </location>
</feature>
<protein>
    <submittedName>
        <fullName evidence="7">Secretion protein HlyD</fullName>
    </submittedName>
</protein>
<dbReference type="Pfam" id="PF25876">
    <property type="entry name" value="HH_MFP_RND"/>
    <property type="match status" value="1"/>
</dbReference>
<name>I4CJP6_9NOSO</name>
<evidence type="ECO:0000256" key="1">
    <source>
        <dbReference type="ARBA" id="ARBA00004196"/>
    </source>
</evidence>
<keyword evidence="2 3" id="KW-0175">Coiled coil</keyword>
<feature type="domain" description="Multidrug resistance protein MdtA-like alpha-helical hairpin" evidence="6">
    <location>
        <begin position="180"/>
        <end position="247"/>
    </location>
</feature>
<dbReference type="SUPFAM" id="SSF56954">
    <property type="entry name" value="Outer membrane efflux proteins (OEP)"/>
    <property type="match status" value="1"/>
</dbReference>
<dbReference type="EMBL" id="JQ975876">
    <property type="protein sequence ID" value="AFM29845.1"/>
    <property type="molecule type" value="Genomic_DNA"/>
</dbReference>
<evidence type="ECO:0000256" key="3">
    <source>
        <dbReference type="SAM" id="Coils"/>
    </source>
</evidence>
<evidence type="ECO:0000256" key="5">
    <source>
        <dbReference type="SAM" id="Phobius"/>
    </source>
</evidence>